<comment type="caution">
    <text evidence="1">The sequence shown here is derived from an EMBL/GenBank/DDBJ whole genome shotgun (WGS) entry which is preliminary data.</text>
</comment>
<dbReference type="Proteomes" id="UP001163828">
    <property type="component" value="Unassembled WGS sequence"/>
</dbReference>
<dbReference type="EMBL" id="MU790685">
    <property type="protein sequence ID" value="KAJ3994779.1"/>
    <property type="molecule type" value="Genomic_DNA"/>
</dbReference>
<reference evidence="1" key="1">
    <citation type="submission" date="2022-08" db="EMBL/GenBank/DDBJ databases">
        <authorList>
            <consortium name="DOE Joint Genome Institute"/>
            <person name="Min B."/>
            <person name="Riley R."/>
            <person name="Sierra-Patev S."/>
            <person name="Naranjo-Ortiz M."/>
            <person name="Looney B."/>
            <person name="Konkel Z."/>
            <person name="Slot J.C."/>
            <person name="Sakamoto Y."/>
            <person name="Steenwyk J.L."/>
            <person name="Rokas A."/>
            <person name="Carro J."/>
            <person name="Camarero S."/>
            <person name="Ferreira P."/>
            <person name="Molpeceres G."/>
            <person name="Ruiz-Duenas F.J."/>
            <person name="Serrano A."/>
            <person name="Henrissat B."/>
            <person name="Drula E."/>
            <person name="Hughes K.W."/>
            <person name="Mata J.L."/>
            <person name="Ishikawa N.K."/>
            <person name="Vargas-Isla R."/>
            <person name="Ushijima S."/>
            <person name="Smith C.A."/>
            <person name="Ahrendt S."/>
            <person name="Andreopoulos W."/>
            <person name="He G."/>
            <person name="Labutti K."/>
            <person name="Lipzen A."/>
            <person name="Ng V."/>
            <person name="Sandor L."/>
            <person name="Barry K."/>
            <person name="Martinez A.T."/>
            <person name="Xiao Y."/>
            <person name="Gibbons J.G."/>
            <person name="Terashima K."/>
            <person name="Hibbett D.S."/>
            <person name="Grigoriev I.V."/>
        </authorList>
    </citation>
    <scope>NUCLEOTIDE SEQUENCE</scope>
    <source>
        <strain evidence="1">TFB10827</strain>
    </source>
</reference>
<sequence>MWPSTEAISILRDRARGLFIYAATVIKFVANEFLGRIVPAEQYVTPFADIDKLYPSSVGKLTFIRRAVKREGIASGTASSALKFLRSLIVVPKSSAEPVHIIHPSFQDFFGRFRCWDCRFALVAPLHHEQLAERYFFQVMISLLKQNICNLNDTNELNKDVENLAAFRLKFIPAHLIYACSYCGSPLSLSLEHL</sequence>
<accession>A0ABQ8Q8K3</accession>
<evidence type="ECO:0000313" key="1">
    <source>
        <dbReference type="EMBL" id="KAJ3994779.1"/>
    </source>
</evidence>
<keyword evidence="2" id="KW-1185">Reference proteome</keyword>
<protein>
    <submittedName>
        <fullName evidence="1">Uncharacterized protein</fullName>
    </submittedName>
</protein>
<evidence type="ECO:0000313" key="2">
    <source>
        <dbReference type="Proteomes" id="UP001163828"/>
    </source>
</evidence>
<gene>
    <name evidence="1" type="ORF">F5050DRAFT_423506</name>
</gene>
<name>A0ABQ8Q8K3_9AGAR</name>
<proteinExistence type="predicted"/>
<organism evidence="1 2">
    <name type="scientific">Lentinula boryana</name>
    <dbReference type="NCBI Taxonomy" id="40481"/>
    <lineage>
        <taxon>Eukaryota</taxon>
        <taxon>Fungi</taxon>
        <taxon>Dikarya</taxon>
        <taxon>Basidiomycota</taxon>
        <taxon>Agaricomycotina</taxon>
        <taxon>Agaricomycetes</taxon>
        <taxon>Agaricomycetidae</taxon>
        <taxon>Agaricales</taxon>
        <taxon>Marasmiineae</taxon>
        <taxon>Omphalotaceae</taxon>
        <taxon>Lentinula</taxon>
    </lineage>
</organism>